<keyword evidence="3" id="KW-1185">Reference proteome</keyword>
<proteinExistence type="predicted"/>
<evidence type="ECO:0000256" key="1">
    <source>
        <dbReference type="SAM" id="MobiDB-lite"/>
    </source>
</evidence>
<gene>
    <name evidence="2" type="ORF">BDP27DRAFT_1434367</name>
</gene>
<accession>A0A9P5P6M6</accession>
<protein>
    <submittedName>
        <fullName evidence="2">Uncharacterized protein</fullName>
    </submittedName>
</protein>
<evidence type="ECO:0000313" key="3">
    <source>
        <dbReference type="Proteomes" id="UP000772434"/>
    </source>
</evidence>
<organism evidence="2 3">
    <name type="scientific">Rhodocollybia butyracea</name>
    <dbReference type="NCBI Taxonomy" id="206335"/>
    <lineage>
        <taxon>Eukaryota</taxon>
        <taxon>Fungi</taxon>
        <taxon>Dikarya</taxon>
        <taxon>Basidiomycota</taxon>
        <taxon>Agaricomycotina</taxon>
        <taxon>Agaricomycetes</taxon>
        <taxon>Agaricomycetidae</taxon>
        <taxon>Agaricales</taxon>
        <taxon>Marasmiineae</taxon>
        <taxon>Omphalotaceae</taxon>
        <taxon>Rhodocollybia</taxon>
    </lineage>
</organism>
<evidence type="ECO:0000313" key="2">
    <source>
        <dbReference type="EMBL" id="KAF9048133.1"/>
    </source>
</evidence>
<feature type="region of interest" description="Disordered" evidence="1">
    <location>
        <begin position="45"/>
        <end position="87"/>
    </location>
</feature>
<name>A0A9P5P6M6_9AGAR</name>
<dbReference type="Proteomes" id="UP000772434">
    <property type="component" value="Unassembled WGS sequence"/>
</dbReference>
<dbReference type="EMBL" id="JADNRY010000493">
    <property type="protein sequence ID" value="KAF9048133.1"/>
    <property type="molecule type" value="Genomic_DNA"/>
</dbReference>
<comment type="caution">
    <text evidence="2">The sequence shown here is derived from an EMBL/GenBank/DDBJ whole genome shotgun (WGS) entry which is preliminary data.</text>
</comment>
<reference evidence="2" key="1">
    <citation type="submission" date="2020-11" db="EMBL/GenBank/DDBJ databases">
        <authorList>
            <consortium name="DOE Joint Genome Institute"/>
            <person name="Ahrendt S."/>
            <person name="Riley R."/>
            <person name="Andreopoulos W."/>
            <person name="Labutti K."/>
            <person name="Pangilinan J."/>
            <person name="Ruiz-Duenas F.J."/>
            <person name="Barrasa J.M."/>
            <person name="Sanchez-Garcia M."/>
            <person name="Camarero S."/>
            <person name="Miyauchi S."/>
            <person name="Serrano A."/>
            <person name="Linde D."/>
            <person name="Babiker R."/>
            <person name="Drula E."/>
            <person name="Ayuso-Fernandez I."/>
            <person name="Pacheco R."/>
            <person name="Padilla G."/>
            <person name="Ferreira P."/>
            <person name="Barriuso J."/>
            <person name="Kellner H."/>
            <person name="Castanera R."/>
            <person name="Alfaro M."/>
            <person name="Ramirez L."/>
            <person name="Pisabarro A.G."/>
            <person name="Kuo A."/>
            <person name="Tritt A."/>
            <person name="Lipzen A."/>
            <person name="He G."/>
            <person name="Yan M."/>
            <person name="Ng V."/>
            <person name="Cullen D."/>
            <person name="Martin F."/>
            <person name="Rosso M.-N."/>
            <person name="Henrissat B."/>
            <person name="Hibbett D."/>
            <person name="Martinez A.T."/>
            <person name="Grigoriev I.V."/>
        </authorList>
    </citation>
    <scope>NUCLEOTIDE SEQUENCE</scope>
    <source>
        <strain evidence="2">AH 40177</strain>
    </source>
</reference>
<sequence>MDVFSACIRRNPNWISPNPLFNIDNLVTQLDLMLSVSQDLNVLPEKQNVPPNHNTACETAERMPRVKRKKPSTVDSVAFGGGSNSGLKAKRAKKASYCIASGNMLLAYASPDEPQGTEAV</sequence>
<dbReference type="AlphaFoldDB" id="A0A9P5P6M6"/>